<dbReference type="PATRIC" id="fig|1267003.4.peg.355"/>
<accession>A0A0R1GSM5</accession>
<dbReference type="PANTHER" id="PTHR31118:SF12">
    <property type="entry name" value="CYCLASE-LIKE PROTEIN 2"/>
    <property type="match status" value="1"/>
</dbReference>
<dbReference type="OrthoDB" id="9796085at2"/>
<organism evidence="1 2">
    <name type="scientific">Levilactobacillus parabrevis ATCC 53295</name>
    <dbReference type="NCBI Taxonomy" id="1267003"/>
    <lineage>
        <taxon>Bacteria</taxon>
        <taxon>Bacillati</taxon>
        <taxon>Bacillota</taxon>
        <taxon>Bacilli</taxon>
        <taxon>Lactobacillales</taxon>
        <taxon>Lactobacillaceae</taxon>
        <taxon>Levilactobacillus</taxon>
    </lineage>
</organism>
<reference evidence="1 2" key="1">
    <citation type="journal article" date="2015" name="Genome Announc.">
        <title>Expanding the biotechnology potential of lactobacilli through comparative genomics of 213 strains and associated genera.</title>
        <authorList>
            <person name="Sun Z."/>
            <person name="Harris H.M."/>
            <person name="McCann A."/>
            <person name="Guo C."/>
            <person name="Argimon S."/>
            <person name="Zhang W."/>
            <person name="Yang X."/>
            <person name="Jeffery I.B."/>
            <person name="Cooney J.C."/>
            <person name="Kagawa T.F."/>
            <person name="Liu W."/>
            <person name="Song Y."/>
            <person name="Salvetti E."/>
            <person name="Wrobel A."/>
            <person name="Rasinkangas P."/>
            <person name="Parkhill J."/>
            <person name="Rea M.C."/>
            <person name="O'Sullivan O."/>
            <person name="Ritari J."/>
            <person name="Douillard F.P."/>
            <person name="Paul Ross R."/>
            <person name="Yang R."/>
            <person name="Briner A.E."/>
            <person name="Felis G.E."/>
            <person name="de Vos W.M."/>
            <person name="Barrangou R."/>
            <person name="Klaenhammer T.R."/>
            <person name="Caufield P.W."/>
            <person name="Cui Y."/>
            <person name="Zhang H."/>
            <person name="O'Toole P.W."/>
        </authorList>
    </citation>
    <scope>NUCLEOTIDE SEQUENCE [LARGE SCALE GENOMIC DNA]</scope>
    <source>
        <strain evidence="1 2">ATCC 53295</strain>
    </source>
</reference>
<dbReference type="eggNOG" id="COG1878">
    <property type="taxonomic scope" value="Bacteria"/>
</dbReference>
<dbReference type="InterPro" id="IPR037175">
    <property type="entry name" value="KFase_sf"/>
</dbReference>
<comment type="caution">
    <text evidence="1">The sequence shown here is derived from an EMBL/GenBank/DDBJ whole genome shotgun (WGS) entry which is preliminary data.</text>
</comment>
<dbReference type="STRING" id="357278.IV61_GL000366"/>
<dbReference type="Proteomes" id="UP000051176">
    <property type="component" value="Unassembled WGS sequence"/>
</dbReference>
<dbReference type="Gene3D" id="3.50.30.50">
    <property type="entry name" value="Putative cyclase"/>
    <property type="match status" value="1"/>
</dbReference>
<dbReference type="InterPro" id="IPR007325">
    <property type="entry name" value="KFase/CYL"/>
</dbReference>
<dbReference type="GO" id="GO:0004061">
    <property type="term" value="F:arylformamidase activity"/>
    <property type="evidence" value="ECO:0007669"/>
    <property type="project" value="InterPro"/>
</dbReference>
<dbReference type="GO" id="GO:0019441">
    <property type="term" value="P:L-tryptophan catabolic process to kynurenine"/>
    <property type="evidence" value="ECO:0007669"/>
    <property type="project" value="InterPro"/>
</dbReference>
<dbReference type="RefSeq" id="WP_020089062.1">
    <property type="nucleotide sequence ID" value="NZ_AZCZ01000013.1"/>
</dbReference>
<dbReference type="PANTHER" id="PTHR31118">
    <property type="entry name" value="CYCLASE-LIKE PROTEIN 2"/>
    <property type="match status" value="1"/>
</dbReference>
<dbReference type="SUPFAM" id="SSF102198">
    <property type="entry name" value="Putative cyclase"/>
    <property type="match status" value="1"/>
</dbReference>
<proteinExistence type="predicted"/>
<evidence type="ECO:0000313" key="1">
    <source>
        <dbReference type="EMBL" id="KRK37069.1"/>
    </source>
</evidence>
<name>A0A0R1GSM5_9LACO</name>
<protein>
    <submittedName>
        <fullName evidence="1">Cyclase family protein</fullName>
    </submittedName>
</protein>
<sequence>MTKINDSKVTVEPVNSPVSQVVTALKDFKWVDLTHTFGPDSPRFPSFAKPKFKTIFTHADGFFVKEYTFPGQFGTHIDPPIHFDAHQDKYVEDLDLKELVLPLIVIDRSAAVTKSADASLSVADIKAWEAKHGKIPANSFVALRTDWGKRWPSQEKFENLDAKGQAHYPGWDLDALKFIYEQRHVTANGHETFDTDTAVNQEDGLVGEYYVLSHGHYQVELLDNLDLVPATGAYIFISVPKAEKAPGFPVRAFAVVPDAK</sequence>
<dbReference type="EMBL" id="AZCZ01000013">
    <property type="protein sequence ID" value="KRK37069.1"/>
    <property type="molecule type" value="Genomic_DNA"/>
</dbReference>
<gene>
    <name evidence="1" type="ORF">FD07_GL000327</name>
</gene>
<dbReference type="Pfam" id="PF04199">
    <property type="entry name" value="Cyclase"/>
    <property type="match status" value="1"/>
</dbReference>
<dbReference type="AlphaFoldDB" id="A0A0R1GSM5"/>
<evidence type="ECO:0000313" key="2">
    <source>
        <dbReference type="Proteomes" id="UP000051176"/>
    </source>
</evidence>
<keyword evidence="2" id="KW-1185">Reference proteome</keyword>